<reference evidence="1 2" key="1">
    <citation type="journal article" date="2015" name="Genome Announc.">
        <title>Whole-Genome Sequence of Leptospira interrogans Serovar Hardjo Subtype Hardjoprajitno Strain Norma, Isolated from Cattle in a Leptospirosis Outbreak in Brazil.</title>
        <authorList>
            <person name="Cosate M.R."/>
            <person name="Soares S.C."/>
            <person name="Mendes T.A."/>
            <person name="Raittz R.T."/>
            <person name="Moreira E.C."/>
            <person name="Leite R."/>
            <person name="Fernandes G.R."/>
            <person name="Haddad J.P."/>
            <person name="Ortega J.M."/>
        </authorList>
    </citation>
    <scope>NUCLEOTIDE SEQUENCE [LARGE SCALE GENOMIC DNA]</scope>
    <source>
        <strain evidence="1 2">Norma</strain>
    </source>
</reference>
<sequence length="38" mass="4738">MVNKTASIDYFIKQKQDEELIFQQFYLKFYKMKLNKSK</sequence>
<dbReference type="AlphaFoldDB" id="A0A0M5L913"/>
<proteinExistence type="predicted"/>
<dbReference type="EMBL" id="CP012603">
    <property type="protein sequence ID" value="ALE41066.1"/>
    <property type="molecule type" value="Genomic_DNA"/>
</dbReference>
<protein>
    <submittedName>
        <fullName evidence="1">Uncharacterized protein</fullName>
    </submittedName>
</protein>
<gene>
    <name evidence="1" type="ORF">G436_3924</name>
</gene>
<dbReference type="PATRIC" id="fig|1279460.3.peg.4011"/>
<evidence type="ECO:0000313" key="2">
    <source>
        <dbReference type="Proteomes" id="UP000056502"/>
    </source>
</evidence>
<dbReference type="Proteomes" id="UP000056502">
    <property type="component" value="Chromosome I"/>
</dbReference>
<accession>A0A0M5L913</accession>
<name>A0A0M5L913_LEPIR</name>
<dbReference type="AntiFam" id="ANF00053">
    <property type="entry name" value="Translation of DNA repeat"/>
</dbReference>
<organism evidence="1">
    <name type="scientific">Leptospira interrogans serovar Hardjo str. Norma</name>
    <dbReference type="NCBI Taxonomy" id="1279460"/>
    <lineage>
        <taxon>Bacteria</taxon>
        <taxon>Pseudomonadati</taxon>
        <taxon>Spirochaetota</taxon>
        <taxon>Spirochaetia</taxon>
        <taxon>Leptospirales</taxon>
        <taxon>Leptospiraceae</taxon>
        <taxon>Leptospira</taxon>
    </lineage>
</organism>
<evidence type="ECO:0000313" key="1">
    <source>
        <dbReference type="EMBL" id="ALE41066.1"/>
    </source>
</evidence>